<dbReference type="AlphaFoldDB" id="A0A563VM83"/>
<dbReference type="Proteomes" id="UP000320055">
    <property type="component" value="Unassembled WGS sequence"/>
</dbReference>
<sequence>MQSPTYKLFLLSEPKIVDKQAIAFNSYLFDVITQKVSCVIFYASLKTKLLVILRKYLCH</sequence>
<keyword evidence="2" id="KW-1185">Reference proteome</keyword>
<proteinExistence type="predicted"/>
<reference evidence="1 2" key="1">
    <citation type="submission" date="2019-01" db="EMBL/GenBank/DDBJ databases">
        <authorList>
            <person name="Brito A."/>
        </authorList>
    </citation>
    <scope>NUCLEOTIDE SEQUENCE [LARGE SCALE GENOMIC DNA]</scope>
    <source>
        <strain evidence="1">1</strain>
    </source>
</reference>
<gene>
    <name evidence="1" type="ORF">H1P_1530012</name>
</gene>
<dbReference type="EMBL" id="CAACVJ010000061">
    <property type="protein sequence ID" value="VEP12560.1"/>
    <property type="molecule type" value="Genomic_DNA"/>
</dbReference>
<evidence type="ECO:0000313" key="2">
    <source>
        <dbReference type="Proteomes" id="UP000320055"/>
    </source>
</evidence>
<organism evidence="1 2">
    <name type="scientific">Hyella patelloides LEGE 07179</name>
    <dbReference type="NCBI Taxonomy" id="945734"/>
    <lineage>
        <taxon>Bacteria</taxon>
        <taxon>Bacillati</taxon>
        <taxon>Cyanobacteriota</taxon>
        <taxon>Cyanophyceae</taxon>
        <taxon>Pleurocapsales</taxon>
        <taxon>Hyellaceae</taxon>
        <taxon>Hyella</taxon>
    </lineage>
</organism>
<evidence type="ECO:0000313" key="1">
    <source>
        <dbReference type="EMBL" id="VEP12560.1"/>
    </source>
</evidence>
<accession>A0A563VM83</accession>
<protein>
    <submittedName>
        <fullName evidence="1">Uncharacterized protein</fullName>
    </submittedName>
</protein>
<name>A0A563VM83_9CYAN</name>